<comment type="function">
    <text evidence="10">Specifically catalyzes the dephosphorylation of 2-phosphoglycolate. Is involved in the dissimilation of the intracellular 2-phosphoglycolate formed during the DNA repair of 3'-phosphoglycolate ends, a major class of DNA lesions induced by oxidative stress.</text>
</comment>
<dbReference type="PANTHER" id="PTHR43434">
    <property type="entry name" value="PHOSPHOGLYCOLATE PHOSPHATASE"/>
    <property type="match status" value="1"/>
</dbReference>
<gene>
    <name evidence="11" type="ORF">ACFQ2F_06925</name>
</gene>
<comment type="catalytic activity">
    <reaction evidence="1 10">
        <text>2-phosphoglycolate + H2O = glycolate + phosphate</text>
        <dbReference type="Rhea" id="RHEA:14369"/>
        <dbReference type="ChEBI" id="CHEBI:15377"/>
        <dbReference type="ChEBI" id="CHEBI:29805"/>
        <dbReference type="ChEBI" id="CHEBI:43474"/>
        <dbReference type="ChEBI" id="CHEBI:58033"/>
        <dbReference type="EC" id="3.1.3.18"/>
    </reaction>
</comment>
<dbReference type="Gene3D" id="1.10.150.240">
    <property type="entry name" value="Putative phosphatase, domain 2"/>
    <property type="match status" value="1"/>
</dbReference>
<evidence type="ECO:0000256" key="3">
    <source>
        <dbReference type="ARBA" id="ARBA00004818"/>
    </source>
</evidence>
<dbReference type="PANTHER" id="PTHR43434:SF1">
    <property type="entry name" value="PHOSPHOGLYCOLATE PHOSPHATASE"/>
    <property type="match status" value="1"/>
</dbReference>
<dbReference type="InterPro" id="IPR023214">
    <property type="entry name" value="HAD_sf"/>
</dbReference>
<comment type="similarity">
    <text evidence="4 10">Belongs to the HAD-like hydrolase superfamily. CbbY/CbbZ/Gph/YieH family.</text>
</comment>
<feature type="binding site" evidence="10">
    <location>
        <position position="14"/>
    </location>
    <ligand>
        <name>Mg(2+)</name>
        <dbReference type="ChEBI" id="CHEBI:18420"/>
    </ligand>
</feature>
<reference evidence="12" key="1">
    <citation type="journal article" date="2019" name="Int. J. Syst. Evol. Microbiol.">
        <title>The Global Catalogue of Microorganisms (GCM) 10K type strain sequencing project: providing services to taxonomists for standard genome sequencing and annotation.</title>
        <authorList>
            <consortium name="The Broad Institute Genomics Platform"/>
            <consortium name="The Broad Institute Genome Sequencing Center for Infectious Disease"/>
            <person name="Wu L."/>
            <person name="Ma J."/>
        </authorList>
    </citation>
    <scope>NUCLEOTIDE SEQUENCE [LARGE SCALE GENOMIC DNA]</scope>
    <source>
        <strain evidence="12">CCUG 61697</strain>
    </source>
</reference>
<protein>
    <recommendedName>
        <fullName evidence="5 10">Phosphoglycolate phosphatase</fullName>
        <shortName evidence="10">PGP</shortName>
        <shortName evidence="10">PGPase</shortName>
        <ecNumber evidence="5 10">3.1.3.18</ecNumber>
    </recommendedName>
</protein>
<dbReference type="InterPro" id="IPR006439">
    <property type="entry name" value="HAD-SF_hydro_IA"/>
</dbReference>
<evidence type="ECO:0000256" key="10">
    <source>
        <dbReference type="HAMAP-Rule" id="MF_00495"/>
    </source>
</evidence>
<feature type="active site" description="Nucleophile" evidence="10">
    <location>
        <position position="14"/>
    </location>
</feature>
<dbReference type="Pfam" id="PF13419">
    <property type="entry name" value="HAD_2"/>
    <property type="match status" value="1"/>
</dbReference>
<evidence type="ECO:0000256" key="1">
    <source>
        <dbReference type="ARBA" id="ARBA00000830"/>
    </source>
</evidence>
<keyword evidence="8 10" id="KW-0460">Magnesium</keyword>
<keyword evidence="12" id="KW-1185">Reference proteome</keyword>
<dbReference type="InterPro" id="IPR041492">
    <property type="entry name" value="HAD_2"/>
</dbReference>
<dbReference type="EC" id="3.1.3.18" evidence="5 10"/>
<dbReference type="SFLD" id="SFLDS00003">
    <property type="entry name" value="Haloacid_Dehalogenase"/>
    <property type="match status" value="1"/>
</dbReference>
<comment type="pathway">
    <text evidence="3 10">Organic acid metabolism; glycolate biosynthesis; glycolate from 2-phosphoglycolate: step 1/1.</text>
</comment>
<dbReference type="Gene3D" id="3.40.50.1000">
    <property type="entry name" value="HAD superfamily/HAD-like"/>
    <property type="match status" value="1"/>
</dbReference>
<name>A0ABW3J9A2_9HYPH</name>
<evidence type="ECO:0000256" key="8">
    <source>
        <dbReference type="ARBA" id="ARBA00022842"/>
    </source>
</evidence>
<evidence type="ECO:0000256" key="4">
    <source>
        <dbReference type="ARBA" id="ARBA00006171"/>
    </source>
</evidence>
<dbReference type="NCBIfam" id="TIGR01549">
    <property type="entry name" value="HAD-SF-IA-v1"/>
    <property type="match status" value="1"/>
</dbReference>
<comment type="caution">
    <text evidence="11">The sequence shown here is derived from an EMBL/GenBank/DDBJ whole genome shotgun (WGS) entry which is preliminary data.</text>
</comment>
<feature type="binding site" evidence="10">
    <location>
        <position position="179"/>
    </location>
    <ligand>
        <name>Mg(2+)</name>
        <dbReference type="ChEBI" id="CHEBI:18420"/>
    </ligand>
</feature>
<accession>A0ABW3J9A2</accession>
<evidence type="ECO:0000256" key="7">
    <source>
        <dbReference type="ARBA" id="ARBA00022801"/>
    </source>
</evidence>
<dbReference type="RefSeq" id="WP_379087684.1">
    <property type="nucleotide sequence ID" value="NZ_JBHTJO010000001.1"/>
</dbReference>
<feature type="binding site" evidence="10">
    <location>
        <position position="16"/>
    </location>
    <ligand>
        <name>Mg(2+)</name>
        <dbReference type="ChEBI" id="CHEBI:18420"/>
    </ligand>
</feature>
<dbReference type="InterPro" id="IPR050155">
    <property type="entry name" value="HAD-like_hydrolase_sf"/>
</dbReference>
<organism evidence="11 12">
    <name type="scientific">Methyloligella solikamskensis</name>
    <dbReference type="NCBI Taxonomy" id="1177756"/>
    <lineage>
        <taxon>Bacteria</taxon>
        <taxon>Pseudomonadati</taxon>
        <taxon>Pseudomonadota</taxon>
        <taxon>Alphaproteobacteria</taxon>
        <taxon>Hyphomicrobiales</taxon>
        <taxon>Hyphomicrobiaceae</taxon>
        <taxon>Methyloligella</taxon>
    </lineage>
</organism>
<keyword evidence="7 10" id="KW-0378">Hydrolase</keyword>
<dbReference type="InterPro" id="IPR037512">
    <property type="entry name" value="PGPase_prok"/>
</dbReference>
<keyword evidence="9 10" id="KW-0119">Carbohydrate metabolism</keyword>
<proteinExistence type="inferred from homology"/>
<dbReference type="SFLD" id="SFLDG01135">
    <property type="entry name" value="C1.5.6:_HAD__Beta-PGM__Phospha"/>
    <property type="match status" value="1"/>
</dbReference>
<dbReference type="Proteomes" id="UP001597102">
    <property type="component" value="Unassembled WGS sequence"/>
</dbReference>
<dbReference type="NCBIfam" id="TIGR01509">
    <property type="entry name" value="HAD-SF-IA-v3"/>
    <property type="match status" value="1"/>
</dbReference>
<evidence type="ECO:0000313" key="11">
    <source>
        <dbReference type="EMBL" id="MFD0986829.1"/>
    </source>
</evidence>
<evidence type="ECO:0000256" key="2">
    <source>
        <dbReference type="ARBA" id="ARBA00001946"/>
    </source>
</evidence>
<dbReference type="InterPro" id="IPR023198">
    <property type="entry name" value="PGP-like_dom2"/>
</dbReference>
<evidence type="ECO:0000256" key="9">
    <source>
        <dbReference type="ARBA" id="ARBA00023277"/>
    </source>
</evidence>
<comment type="cofactor">
    <cofactor evidence="2 10">
        <name>Mg(2+)</name>
        <dbReference type="ChEBI" id="CHEBI:18420"/>
    </cofactor>
</comment>
<evidence type="ECO:0000256" key="5">
    <source>
        <dbReference type="ARBA" id="ARBA00013078"/>
    </source>
</evidence>
<dbReference type="HAMAP" id="MF_00495">
    <property type="entry name" value="GPH_hydrolase_bact"/>
    <property type="match status" value="1"/>
</dbReference>
<keyword evidence="6 10" id="KW-0479">Metal-binding</keyword>
<dbReference type="InterPro" id="IPR036412">
    <property type="entry name" value="HAD-like_sf"/>
</dbReference>
<dbReference type="EMBL" id="JBHTJO010000001">
    <property type="protein sequence ID" value="MFD0986829.1"/>
    <property type="molecule type" value="Genomic_DNA"/>
</dbReference>
<sequence length="244" mass="25590">MSSSPLAGTTIVFDLDGTLVDTAPDLTNALNRALQACGFPAVQGEAVRASVAFGARAMIAEGLHQVDAPNEHRTEDRIDAMLADFLDHYETNIAVESVPFPGMLETLDELQTAGAILAVCTNKREQLALQLLRSLEMADRFASIAGRDTFAASKPDPLHLTETIAAAGGDPQRAVMIGDSDVDIRTAKAAGIPAIGVRFGYGPADSLAATAPEALIDGYADLLPVLHQLLTSEDPVNPPFGTPS</sequence>
<dbReference type="SUPFAM" id="SSF56784">
    <property type="entry name" value="HAD-like"/>
    <property type="match status" value="1"/>
</dbReference>
<evidence type="ECO:0000256" key="6">
    <source>
        <dbReference type="ARBA" id="ARBA00022723"/>
    </source>
</evidence>
<dbReference type="GO" id="GO:0016787">
    <property type="term" value="F:hydrolase activity"/>
    <property type="evidence" value="ECO:0007669"/>
    <property type="project" value="UniProtKB-KW"/>
</dbReference>
<dbReference type="SFLD" id="SFLDG01129">
    <property type="entry name" value="C1.5:_HAD__Beta-PGM__Phosphata"/>
    <property type="match status" value="1"/>
</dbReference>
<evidence type="ECO:0000313" key="12">
    <source>
        <dbReference type="Proteomes" id="UP001597102"/>
    </source>
</evidence>